<evidence type="ECO:0000259" key="3">
    <source>
        <dbReference type="PROSITE" id="PS51186"/>
    </source>
</evidence>
<accession>A0ABY8TSN3</accession>
<reference evidence="4 5" key="1">
    <citation type="submission" date="2023-05" db="EMBL/GenBank/DDBJ databases">
        <title>A 100% complete, gapless, phased diploid assembly of the Scenedesmus obliquus UTEX 3031 genome.</title>
        <authorList>
            <person name="Biondi T.C."/>
            <person name="Hanschen E.R."/>
            <person name="Kwon T."/>
            <person name="Eng W."/>
            <person name="Kruse C.P.S."/>
            <person name="Koehler S.I."/>
            <person name="Kunde Y."/>
            <person name="Gleasner C.D."/>
            <person name="You Mak K.T."/>
            <person name="Polle J."/>
            <person name="Hovde B.T."/>
            <person name="Starkenburg S.R."/>
        </authorList>
    </citation>
    <scope>NUCLEOTIDE SEQUENCE [LARGE SCALE GENOMIC DNA]</scope>
    <source>
        <strain evidence="4 5">DOE0152z</strain>
    </source>
</reference>
<protein>
    <recommendedName>
        <fullName evidence="3">N-acetyltransferase domain-containing protein</fullName>
    </recommendedName>
</protein>
<dbReference type="PANTHER" id="PTHR45910">
    <property type="entry name" value="N-ALPHA-ACETYLTRANSFERASE 20"/>
    <property type="match status" value="1"/>
</dbReference>
<dbReference type="Proteomes" id="UP001244341">
    <property type="component" value="Chromosome 3b"/>
</dbReference>
<dbReference type="InterPro" id="IPR016181">
    <property type="entry name" value="Acyl_CoA_acyltransferase"/>
</dbReference>
<keyword evidence="5" id="KW-1185">Reference proteome</keyword>
<evidence type="ECO:0000313" key="5">
    <source>
        <dbReference type="Proteomes" id="UP001244341"/>
    </source>
</evidence>
<evidence type="ECO:0000256" key="2">
    <source>
        <dbReference type="ARBA" id="ARBA00023315"/>
    </source>
</evidence>
<dbReference type="InterPro" id="IPR051646">
    <property type="entry name" value="NatB_acetyltransferase_subunit"/>
</dbReference>
<proteinExistence type="predicted"/>
<name>A0ABY8TSN3_TETOB</name>
<organism evidence="4 5">
    <name type="scientific">Tetradesmus obliquus</name>
    <name type="common">Green alga</name>
    <name type="synonym">Acutodesmus obliquus</name>
    <dbReference type="NCBI Taxonomy" id="3088"/>
    <lineage>
        <taxon>Eukaryota</taxon>
        <taxon>Viridiplantae</taxon>
        <taxon>Chlorophyta</taxon>
        <taxon>core chlorophytes</taxon>
        <taxon>Chlorophyceae</taxon>
        <taxon>CS clade</taxon>
        <taxon>Sphaeropleales</taxon>
        <taxon>Scenedesmaceae</taxon>
        <taxon>Tetradesmus</taxon>
    </lineage>
</organism>
<dbReference type="CDD" id="cd04301">
    <property type="entry name" value="NAT_SF"/>
    <property type="match status" value="1"/>
</dbReference>
<dbReference type="EMBL" id="CP126210">
    <property type="protein sequence ID" value="WIA11393.1"/>
    <property type="molecule type" value="Genomic_DNA"/>
</dbReference>
<feature type="domain" description="N-acetyltransferase" evidence="3">
    <location>
        <begin position="61"/>
        <end position="210"/>
    </location>
</feature>
<dbReference type="Pfam" id="PF00583">
    <property type="entry name" value="Acetyltransf_1"/>
    <property type="match status" value="1"/>
</dbReference>
<dbReference type="InterPro" id="IPR000182">
    <property type="entry name" value="GNAT_dom"/>
</dbReference>
<keyword evidence="1" id="KW-0808">Transferase</keyword>
<dbReference type="Gene3D" id="3.40.630.30">
    <property type="match status" value="1"/>
</dbReference>
<evidence type="ECO:0000256" key="1">
    <source>
        <dbReference type="ARBA" id="ARBA00022679"/>
    </source>
</evidence>
<evidence type="ECO:0000313" key="4">
    <source>
        <dbReference type="EMBL" id="WIA11393.1"/>
    </source>
</evidence>
<gene>
    <name evidence="4" type="ORF">OEZ85_011511</name>
</gene>
<keyword evidence="2" id="KW-0012">Acyltransferase</keyword>
<sequence>MGRVPWQQYSSYLRYTGGAPANIQLGAAHQQHTLSFTICPAAATTTVLSASATHSPLTIMTTIRRFTCNDLFTFNNVNLDILTETYNLPFYLQYLARWPEYCLLAEGPGKQAMGYILGKAEGKGKLWHGHVTAVTVAPDFRRQALARKLMNMLEEITDKVHNAYFVDLFVRVSNSVAINMYKGFGYSVYRTVLNYYAGDEDAYDMRKAMPRDVKKESVIPLSRPVRPEDLEFD</sequence>
<dbReference type="PANTHER" id="PTHR45910:SF1">
    <property type="entry name" value="N-ALPHA-ACETYLTRANSFERASE 20"/>
    <property type="match status" value="1"/>
</dbReference>
<dbReference type="PROSITE" id="PS51186">
    <property type="entry name" value="GNAT"/>
    <property type="match status" value="1"/>
</dbReference>
<dbReference type="SUPFAM" id="SSF55729">
    <property type="entry name" value="Acyl-CoA N-acyltransferases (Nat)"/>
    <property type="match status" value="1"/>
</dbReference>